<dbReference type="Proteomes" id="UP000598360">
    <property type="component" value="Unassembled WGS sequence"/>
</dbReference>
<dbReference type="RefSeq" id="WP_193927514.1">
    <property type="nucleotide sequence ID" value="NZ_JADEYC010000009.1"/>
</dbReference>
<feature type="transmembrane region" description="Helical" evidence="2">
    <location>
        <begin position="12"/>
        <end position="34"/>
    </location>
</feature>
<keyword evidence="2" id="KW-1133">Transmembrane helix</keyword>
<evidence type="ECO:0000313" key="4">
    <source>
        <dbReference type="Proteomes" id="UP000598360"/>
    </source>
</evidence>
<comment type="caution">
    <text evidence="3">The sequence shown here is derived from an EMBL/GenBank/DDBJ whole genome shotgun (WGS) entry which is preliminary data.</text>
</comment>
<keyword evidence="4" id="KW-1185">Reference proteome</keyword>
<proteinExistence type="predicted"/>
<protein>
    <submittedName>
        <fullName evidence="3">M48 family metallopeptidase</fullName>
    </submittedName>
</protein>
<feature type="region of interest" description="Disordered" evidence="1">
    <location>
        <begin position="270"/>
        <end position="291"/>
    </location>
</feature>
<gene>
    <name evidence="3" type="ORF">IQ251_06400</name>
</gene>
<evidence type="ECO:0000256" key="2">
    <source>
        <dbReference type="SAM" id="Phobius"/>
    </source>
</evidence>
<accession>A0A929FWY6</accession>
<sequence length="648" mass="69507">MRGPWRAPLALALHTAFFAVPIALVAGLLAIAVLTFRYDSFGGLKVLVAAAAVGAVFTIGLRAVLRPRVRTRGVPVPRAEQPQLSGLVEAIADSTGTPEPDEIRITSEPAVALREDTSLLGWRVRARYLEIGLPLLAALNLSELRAVLARELGSRAGCGRLAATALRIGDSVQRTASELTSGPTKFLFRGYEKTYARIAVQSDQQVHRSADAAAVRAAGRRAAVTSLRKAAAVEIGWADYAEHYLSMGKQVGHAPDVLLGFRSFMENPDRKPQLAERAKHSVDEGGSSGRRIEVIKRSSGPDKEVDDRPAFAVLRNPRKSVPALEDGLLVQSLGPHLPWPELARQAGAAHVAEQTARLAAAMVQSGLPVEPTIAGVLAAVHRGQGHDLVNPVLNPGLCPERVERAVVDTLTELLGCAVVDGLVCAQRAQHELDWAGPSTVRLTNNQPLDPDRLIRPAMQDPRLVPGLHRALVDLGVPLNHTRPPAAEPDPSAAGIVSPVLFAGANHHLIVTDRGLVLLPGATSSTKRLLSGTMARLRRAQEEQLRELADTPVGELRNRPGAQWVDSRDVADARLDQQSPDWTLALSLYLDEYAVSELDESAVRRDGEGMALLRLRGVPDALEHGDPYRGMGELMGARMDLNAEPAVPA</sequence>
<reference evidence="3" key="1">
    <citation type="submission" date="2020-10" db="EMBL/GenBank/DDBJ databases">
        <title>Diversity and distribution of actinomycetes associated with coral in the coast of Hainan.</title>
        <authorList>
            <person name="Li F."/>
        </authorList>
    </citation>
    <scope>NUCLEOTIDE SEQUENCE</scope>
    <source>
        <strain evidence="3">HNM0983</strain>
    </source>
</reference>
<evidence type="ECO:0000256" key="1">
    <source>
        <dbReference type="SAM" id="MobiDB-lite"/>
    </source>
</evidence>
<dbReference type="EMBL" id="JADEYC010000009">
    <property type="protein sequence ID" value="MBE9374076.1"/>
    <property type="molecule type" value="Genomic_DNA"/>
</dbReference>
<feature type="transmembrane region" description="Helical" evidence="2">
    <location>
        <begin position="46"/>
        <end position="65"/>
    </location>
</feature>
<name>A0A929FWY6_9PSEU</name>
<dbReference type="AlphaFoldDB" id="A0A929FWY6"/>
<keyword evidence="2" id="KW-0472">Membrane</keyword>
<keyword evidence="2" id="KW-0812">Transmembrane</keyword>
<organism evidence="3 4">
    <name type="scientific">Saccharopolyspora montiporae</name>
    <dbReference type="NCBI Taxonomy" id="2781240"/>
    <lineage>
        <taxon>Bacteria</taxon>
        <taxon>Bacillati</taxon>
        <taxon>Actinomycetota</taxon>
        <taxon>Actinomycetes</taxon>
        <taxon>Pseudonocardiales</taxon>
        <taxon>Pseudonocardiaceae</taxon>
        <taxon>Saccharopolyspora</taxon>
    </lineage>
</organism>
<evidence type="ECO:0000313" key="3">
    <source>
        <dbReference type="EMBL" id="MBE9374076.1"/>
    </source>
</evidence>
<dbReference type="CDD" id="cd07328">
    <property type="entry name" value="M48_Ste24p_like"/>
    <property type="match status" value="1"/>
</dbReference>
<feature type="compositionally biased region" description="Basic and acidic residues" evidence="1">
    <location>
        <begin position="270"/>
        <end position="283"/>
    </location>
</feature>